<dbReference type="InterPro" id="IPR029033">
    <property type="entry name" value="His_PPase_superfam"/>
</dbReference>
<dbReference type="SMART" id="SM00855">
    <property type="entry name" value="PGAM"/>
    <property type="match status" value="1"/>
</dbReference>
<evidence type="ECO:0000256" key="5">
    <source>
        <dbReference type="PIRSR" id="PIRSR613078-1"/>
    </source>
</evidence>
<evidence type="ECO:0000256" key="2">
    <source>
        <dbReference type="ARBA" id="ARBA00012028"/>
    </source>
</evidence>
<reference evidence="7 8" key="1">
    <citation type="submission" date="2019-01" db="EMBL/GenBank/DDBJ databases">
        <title>Draft genome sequence of Dictyobacter sp. Uno17.</title>
        <authorList>
            <person name="Wang C.M."/>
            <person name="Zheng Y."/>
            <person name="Sakai Y."/>
            <person name="Abe K."/>
            <person name="Yokota A."/>
            <person name="Yabe S."/>
        </authorList>
    </citation>
    <scope>NUCLEOTIDE SEQUENCE [LARGE SCALE GENOMIC DNA]</scope>
    <source>
        <strain evidence="7 8">Uno17</strain>
    </source>
</reference>
<evidence type="ECO:0000313" key="7">
    <source>
        <dbReference type="EMBL" id="GCF09464.1"/>
    </source>
</evidence>
<dbReference type="EC" id="5.4.2.11" evidence="2"/>
<dbReference type="SUPFAM" id="SSF53254">
    <property type="entry name" value="Phosphoglycerate mutase-like"/>
    <property type="match status" value="1"/>
</dbReference>
<protein>
    <recommendedName>
        <fullName evidence="2">phosphoglycerate mutase (2,3-diphosphoglycerate-dependent)</fullName>
        <ecNumber evidence="2">5.4.2.11</ecNumber>
    </recommendedName>
</protein>
<dbReference type="InterPro" id="IPR013078">
    <property type="entry name" value="His_Pase_superF_clade-1"/>
</dbReference>
<evidence type="ECO:0000313" key="8">
    <source>
        <dbReference type="Proteomes" id="UP000322530"/>
    </source>
</evidence>
<feature type="active site" description="Proton donor/acceptor" evidence="5">
    <location>
        <position position="89"/>
    </location>
</feature>
<dbReference type="Proteomes" id="UP000322530">
    <property type="component" value="Unassembled WGS sequence"/>
</dbReference>
<dbReference type="GO" id="GO:0004619">
    <property type="term" value="F:phosphoglycerate mutase activity"/>
    <property type="evidence" value="ECO:0007669"/>
    <property type="project" value="UniProtKB-EC"/>
</dbReference>
<accession>A0A5A5TEY0</accession>
<dbReference type="CDD" id="cd07067">
    <property type="entry name" value="HP_PGM_like"/>
    <property type="match status" value="1"/>
</dbReference>
<sequence length="209" mass="23295">MTSQSELTTRLLLVRHGQTEQSREDAFCGVTEVPLTAEGRIQAQKLATRLHSQTVDALYCSTQGRARETAAPIAQALELKAQECTSLREMSFGLWETRSRQDLAEHCPKELALWERGSWMVQMPDGESQQAVIARVMPCMVDLLHQYAGKTLVVVSHKSTLRLFLGQVLNMSLTASRSLRLDPASLTELHLTLDVAQLIYCNDTSHLSS</sequence>
<comment type="caution">
    <text evidence="7">The sequence shown here is derived from an EMBL/GenBank/DDBJ whole genome shotgun (WGS) entry which is preliminary data.</text>
</comment>
<proteinExistence type="inferred from homology"/>
<evidence type="ECO:0000256" key="1">
    <source>
        <dbReference type="ARBA" id="ARBA00006717"/>
    </source>
</evidence>
<dbReference type="AlphaFoldDB" id="A0A5A5TEY0"/>
<dbReference type="PIRSF" id="PIRSF000709">
    <property type="entry name" value="6PFK_2-Ptase"/>
    <property type="match status" value="1"/>
</dbReference>
<dbReference type="Gene3D" id="3.40.50.1240">
    <property type="entry name" value="Phosphoglycerate mutase-like"/>
    <property type="match status" value="1"/>
</dbReference>
<keyword evidence="8" id="KW-1185">Reference proteome</keyword>
<dbReference type="PANTHER" id="PTHR11931">
    <property type="entry name" value="PHOSPHOGLYCERATE MUTASE"/>
    <property type="match status" value="1"/>
</dbReference>
<keyword evidence="3" id="KW-0324">Glycolysis</keyword>
<dbReference type="Pfam" id="PF00300">
    <property type="entry name" value="His_Phos_1"/>
    <property type="match status" value="1"/>
</dbReference>
<evidence type="ECO:0000256" key="4">
    <source>
        <dbReference type="ARBA" id="ARBA00023235"/>
    </source>
</evidence>
<gene>
    <name evidence="7" type="ORF">KDI_30280</name>
</gene>
<name>A0A5A5TEY0_9CHLR</name>
<comment type="similarity">
    <text evidence="1">Belongs to the phosphoglycerate mutase family. BPG-dependent PGAM subfamily.</text>
</comment>
<dbReference type="GO" id="GO:0006096">
    <property type="term" value="P:glycolytic process"/>
    <property type="evidence" value="ECO:0007669"/>
    <property type="project" value="UniProtKB-KW"/>
</dbReference>
<evidence type="ECO:0000256" key="3">
    <source>
        <dbReference type="ARBA" id="ARBA00023152"/>
    </source>
</evidence>
<keyword evidence="4" id="KW-0413">Isomerase</keyword>
<dbReference type="InterPro" id="IPR005952">
    <property type="entry name" value="Phosphogly_mut1"/>
</dbReference>
<feature type="active site" description="Tele-phosphohistidine intermediate" evidence="5">
    <location>
        <position position="16"/>
    </location>
</feature>
<dbReference type="RefSeq" id="WP_149402401.1">
    <property type="nucleotide sequence ID" value="NZ_BIXY01000043.1"/>
</dbReference>
<evidence type="ECO:0000256" key="6">
    <source>
        <dbReference type="PIRSR" id="PIRSR613078-2"/>
    </source>
</evidence>
<dbReference type="OrthoDB" id="9781415at2"/>
<feature type="binding site" evidence="6">
    <location>
        <position position="65"/>
    </location>
    <ligand>
        <name>substrate</name>
    </ligand>
</feature>
<organism evidence="7 8">
    <name type="scientific">Dictyobacter arantiisoli</name>
    <dbReference type="NCBI Taxonomy" id="2014874"/>
    <lineage>
        <taxon>Bacteria</taxon>
        <taxon>Bacillati</taxon>
        <taxon>Chloroflexota</taxon>
        <taxon>Ktedonobacteria</taxon>
        <taxon>Ktedonobacterales</taxon>
        <taxon>Dictyobacteraceae</taxon>
        <taxon>Dictyobacter</taxon>
    </lineage>
</organism>
<dbReference type="EMBL" id="BIXY01000043">
    <property type="protein sequence ID" value="GCF09464.1"/>
    <property type="molecule type" value="Genomic_DNA"/>
</dbReference>